<evidence type="ECO:0000256" key="3">
    <source>
        <dbReference type="ARBA" id="ARBA00022475"/>
    </source>
</evidence>
<accession>A0ABX1QK45</accession>
<comment type="subcellular location">
    <subcellularLocation>
        <location evidence="9">Cell membrane</location>
        <topology evidence="9">Single-pass membrane protein</topology>
    </subcellularLocation>
    <subcellularLocation>
        <location evidence="1">Membrane</location>
        <topology evidence="1">Single-pass membrane protein</topology>
    </subcellularLocation>
</comment>
<sequence>MFDIGFSEMILLAVVALIVLGPERLPKAARTAGELIGRLQRYVSGVKADIERELQLEELKKLQSQIEAQARELQETMRRQAEDVQAPLRQSLEEARQALAVEDGASFSRSAPGQRPSAEANEPVAGQDATTSSAEVSASSVSTADMGALPEEEKREPLVSFPGAGSVSSSTEPVPSASMPQGIGKASS</sequence>
<keyword evidence="6 9" id="KW-1133">Transmembrane helix</keyword>
<keyword evidence="2 9" id="KW-0813">Transport</keyword>
<dbReference type="InterPro" id="IPR003369">
    <property type="entry name" value="TatA/B/E"/>
</dbReference>
<dbReference type="EMBL" id="JAAAUB010000001">
    <property type="protein sequence ID" value="NMH15761.1"/>
    <property type="molecule type" value="Genomic_DNA"/>
</dbReference>
<evidence type="ECO:0000256" key="9">
    <source>
        <dbReference type="HAMAP-Rule" id="MF_00237"/>
    </source>
</evidence>
<comment type="function">
    <text evidence="9">Part of the twin-arginine translocation (Tat) system that transports large folded proteins containing a characteristic twin-arginine motif in their signal peptide across membranes. Together with TatC, TatB is part of a receptor directly interacting with Tat signal peptides. TatB may form an oligomeric binding site that transiently accommodates folded Tat precursor proteins before their translocation.</text>
</comment>
<dbReference type="PANTHER" id="PTHR33162:SF1">
    <property type="entry name" value="SEC-INDEPENDENT PROTEIN TRANSLOCASE PROTEIN TATA, CHLOROPLASTIC"/>
    <property type="match status" value="1"/>
</dbReference>
<keyword evidence="7 9" id="KW-0811">Translocation</keyword>
<keyword evidence="4 9" id="KW-0812">Transmembrane</keyword>
<proteinExistence type="inferred from homology"/>
<evidence type="ECO:0000256" key="11">
    <source>
        <dbReference type="SAM" id="MobiDB-lite"/>
    </source>
</evidence>
<dbReference type="NCBIfam" id="TIGR01410">
    <property type="entry name" value="tatB"/>
    <property type="match status" value="1"/>
</dbReference>
<organism evidence="12 13">
    <name type="scientific">Tepidiphilus baoligensis</name>
    <dbReference type="NCBI Taxonomy" id="2698687"/>
    <lineage>
        <taxon>Bacteria</taxon>
        <taxon>Pseudomonadati</taxon>
        <taxon>Pseudomonadota</taxon>
        <taxon>Hydrogenophilia</taxon>
        <taxon>Hydrogenophilales</taxon>
        <taxon>Hydrogenophilaceae</taxon>
        <taxon>Tepidiphilus</taxon>
    </lineage>
</organism>
<name>A0ABX1QK45_9PROT</name>
<protein>
    <recommendedName>
        <fullName evidence="9">Sec-independent protein translocase protein TatB</fullName>
    </recommendedName>
</protein>
<evidence type="ECO:0000256" key="2">
    <source>
        <dbReference type="ARBA" id="ARBA00022448"/>
    </source>
</evidence>
<dbReference type="Proteomes" id="UP000669605">
    <property type="component" value="Unassembled WGS sequence"/>
</dbReference>
<evidence type="ECO:0000256" key="10">
    <source>
        <dbReference type="SAM" id="Coils"/>
    </source>
</evidence>
<dbReference type="PANTHER" id="PTHR33162">
    <property type="entry name" value="SEC-INDEPENDENT PROTEIN TRANSLOCASE PROTEIN TATA, CHLOROPLASTIC"/>
    <property type="match status" value="1"/>
</dbReference>
<dbReference type="InterPro" id="IPR018448">
    <property type="entry name" value="TatB"/>
</dbReference>
<comment type="subunit">
    <text evidence="9">The Tat system comprises two distinct complexes: a TatABC complex, containing multiple copies of TatA, TatB and TatC subunits, and a separate TatA complex, containing only TatA subunits. Substrates initially bind to the TatABC complex, which probably triggers association of the separate TatA complex to form the active translocon.</text>
</comment>
<comment type="similarity">
    <text evidence="9">Belongs to the TatB family.</text>
</comment>
<evidence type="ECO:0000256" key="4">
    <source>
        <dbReference type="ARBA" id="ARBA00022692"/>
    </source>
</evidence>
<evidence type="ECO:0000256" key="7">
    <source>
        <dbReference type="ARBA" id="ARBA00023010"/>
    </source>
</evidence>
<comment type="caution">
    <text evidence="12">The sequence shown here is derived from an EMBL/GenBank/DDBJ whole genome shotgun (WGS) entry which is preliminary data.</text>
</comment>
<dbReference type="RefSeq" id="WP_169114765.1">
    <property type="nucleotide sequence ID" value="NZ_JAAAUB010000001.1"/>
</dbReference>
<evidence type="ECO:0000256" key="8">
    <source>
        <dbReference type="ARBA" id="ARBA00023136"/>
    </source>
</evidence>
<feature type="compositionally biased region" description="Low complexity" evidence="11">
    <location>
        <begin position="129"/>
        <end position="144"/>
    </location>
</feature>
<feature type="region of interest" description="Disordered" evidence="11">
    <location>
        <begin position="104"/>
        <end position="188"/>
    </location>
</feature>
<dbReference type="Pfam" id="PF02416">
    <property type="entry name" value="TatA_B_E"/>
    <property type="match status" value="1"/>
</dbReference>
<feature type="coiled-coil region" evidence="10">
    <location>
        <begin position="52"/>
        <end position="83"/>
    </location>
</feature>
<dbReference type="PRINTS" id="PR01506">
    <property type="entry name" value="TATBPROTEIN"/>
</dbReference>
<keyword evidence="13" id="KW-1185">Reference proteome</keyword>
<evidence type="ECO:0000256" key="6">
    <source>
        <dbReference type="ARBA" id="ARBA00022989"/>
    </source>
</evidence>
<evidence type="ECO:0000256" key="5">
    <source>
        <dbReference type="ARBA" id="ARBA00022927"/>
    </source>
</evidence>
<evidence type="ECO:0000256" key="1">
    <source>
        <dbReference type="ARBA" id="ARBA00004167"/>
    </source>
</evidence>
<reference evidence="12 13" key="1">
    <citation type="journal article" date="2020" name="Curr. Microbiol.">
        <title>Tepidiphilus baoligensis sp. nov., a Novel Bacterium of the Family Hydrogenophilaceae Isolated from an Oil Reservoir.</title>
        <authorList>
            <person name="Zhang X."/>
            <person name="Wang G."/>
            <person name="Ma X."/>
            <person name="Yu J."/>
            <person name="You J."/>
            <person name="Xue Y."/>
            <person name="Ma Y."/>
        </authorList>
    </citation>
    <scope>NUCLEOTIDE SEQUENCE [LARGE SCALE GENOMIC DNA]</scope>
    <source>
        <strain evidence="12 13">B18-69</strain>
    </source>
</reference>
<keyword evidence="5 9" id="KW-0653">Protein transport</keyword>
<dbReference type="HAMAP" id="MF_00237">
    <property type="entry name" value="TatB"/>
    <property type="match status" value="1"/>
</dbReference>
<gene>
    <name evidence="9 12" type="primary">tatB</name>
    <name evidence="12" type="ORF">GV368_01270</name>
</gene>
<dbReference type="Gene3D" id="1.20.5.3310">
    <property type="match status" value="1"/>
</dbReference>
<evidence type="ECO:0000313" key="13">
    <source>
        <dbReference type="Proteomes" id="UP000669605"/>
    </source>
</evidence>
<keyword evidence="3 9" id="KW-1003">Cell membrane</keyword>
<keyword evidence="10" id="KW-0175">Coiled coil</keyword>
<keyword evidence="8 9" id="KW-0472">Membrane</keyword>
<evidence type="ECO:0000313" key="12">
    <source>
        <dbReference type="EMBL" id="NMH15761.1"/>
    </source>
</evidence>